<organism evidence="3 4">
    <name type="scientific">Paraferrimonas haliotis</name>
    <dbReference type="NCBI Taxonomy" id="2013866"/>
    <lineage>
        <taxon>Bacteria</taxon>
        <taxon>Pseudomonadati</taxon>
        <taxon>Pseudomonadota</taxon>
        <taxon>Gammaproteobacteria</taxon>
        <taxon>Alteromonadales</taxon>
        <taxon>Ferrimonadaceae</taxon>
        <taxon>Paraferrimonas</taxon>
    </lineage>
</organism>
<dbReference type="AlphaFoldDB" id="A0AA37TJ46"/>
<dbReference type="InterPro" id="IPR038607">
    <property type="entry name" value="PhoD-like_sf"/>
</dbReference>
<dbReference type="InterPro" id="IPR018946">
    <property type="entry name" value="PhoD-like_MPP"/>
</dbReference>
<protein>
    <recommendedName>
        <fullName evidence="2">PhoD-like phosphatase metallophosphatase domain-containing protein</fullName>
    </recommendedName>
</protein>
<feature type="region of interest" description="Disordered" evidence="1">
    <location>
        <begin position="27"/>
        <end position="46"/>
    </location>
</feature>
<keyword evidence="4" id="KW-1185">Reference proteome</keyword>
<evidence type="ECO:0000259" key="2">
    <source>
        <dbReference type="Pfam" id="PF09423"/>
    </source>
</evidence>
<dbReference type="PANTHER" id="PTHR43606">
    <property type="entry name" value="PHOSPHATASE, PUTATIVE (AFU_ORTHOLOGUE AFUA_6G08710)-RELATED"/>
    <property type="match status" value="1"/>
</dbReference>
<proteinExistence type="predicted"/>
<gene>
    <name evidence="3" type="ORF">GCM10007894_04240</name>
</gene>
<dbReference type="InterPro" id="IPR029052">
    <property type="entry name" value="Metallo-depent_PP-like"/>
</dbReference>
<evidence type="ECO:0000256" key="1">
    <source>
        <dbReference type="SAM" id="MobiDB-lite"/>
    </source>
</evidence>
<dbReference type="Proteomes" id="UP001157439">
    <property type="component" value="Unassembled WGS sequence"/>
</dbReference>
<dbReference type="InterPro" id="IPR052900">
    <property type="entry name" value="Phospholipid_Metab_Enz"/>
</dbReference>
<comment type="caution">
    <text evidence="3">The sequence shown here is derived from an EMBL/GenBank/DDBJ whole genome shotgun (WGS) entry which is preliminary data.</text>
</comment>
<evidence type="ECO:0000313" key="3">
    <source>
        <dbReference type="EMBL" id="GLS82447.1"/>
    </source>
</evidence>
<dbReference type="EMBL" id="BSPO01000001">
    <property type="protein sequence ID" value="GLS82447.1"/>
    <property type="molecule type" value="Genomic_DNA"/>
</dbReference>
<feature type="domain" description="PhoD-like phosphatase metallophosphatase" evidence="2">
    <location>
        <begin position="368"/>
        <end position="673"/>
    </location>
</feature>
<dbReference type="PANTHER" id="PTHR43606:SF2">
    <property type="entry name" value="ALKALINE PHOSPHATASE FAMILY PROTEIN (AFU_ORTHOLOGUE AFUA_5G03860)"/>
    <property type="match status" value="1"/>
</dbReference>
<evidence type="ECO:0000313" key="4">
    <source>
        <dbReference type="Proteomes" id="UP001157439"/>
    </source>
</evidence>
<name>A0AA37TJ46_9GAMM</name>
<sequence length="787" mass="87721">MSKQPRLTRRNAIKLGLAGALTSSIGCQSTKDDSKHQNSAQKTLSSNWGNSKDRIWIGAEYWANPMEDWQLQDGKAQCLSSGGNRSLHSLTTQLRDPNSPFELSVDVEQIQTGTNDGGVGIRLGASSDIDDYRANCFIHKGIDIGLCKKQMFIGRKRVNANFPLSSTPLKLHLSGQPKQGVCLLVLTVYDATTQERLATMSHHVEAQSLTGNVALVSNFANSTDKPNIPQGCRYQFSDWLISGDAFSHQASQRFGPILWAMYTLNDSQTENGHSLRMSALTGPLNIDEPQRITLQVLQDGRWQTLAEEPLDQQAWLATFTINNWPARRDVRYRLLYNELMRDGGIEVDEFEGTIKADPKYSGRPLTLAALTCQNDYAFPYAPVANNLGILDPDMLYFSGDQLYENHGGYGVVYQPTDKSILNYLRKYYQFGWAFRESMRHAPTVVLPDDHDVFQGNLWGNGGEVMSNVAVASGRTDNAGGYIANVAMINTVHKTHTAHHPLPYDKQASLRDISVYFTDLIYGNVSFAIIADRQWKSGPELLNIKVGVSGENEPPTLINPDFDHPDLQLLGARQEQFLASWGADWRGHKLKAVLSQTVFSGISTHQPRPDRYLKYDFDCSGWPATARNRAIDIMRDSKALHICGDTHLGSLSQYGVHQQRDSNWVFCTPAIAAGWPRWWIPDSIGLPHSNRPDHNLANTGEYLDAFGNKMYVYAVANPIAATASNRYLKAQQKGSGFGVIRFNTEEKTYQIEAYRFLANLLSNDDSNQFAGWPVTIAQQGNQVNGSRS</sequence>
<accession>A0AA37TJ46</accession>
<dbReference type="RefSeq" id="WP_095500058.1">
    <property type="nucleotide sequence ID" value="NZ_BSPO01000001.1"/>
</dbReference>
<dbReference type="SUPFAM" id="SSF56300">
    <property type="entry name" value="Metallo-dependent phosphatases"/>
    <property type="match status" value="1"/>
</dbReference>
<reference evidence="3 4" key="1">
    <citation type="journal article" date="2014" name="Int. J. Syst. Evol. Microbiol.">
        <title>Complete genome sequence of Corynebacterium casei LMG S-19264T (=DSM 44701T), isolated from a smear-ripened cheese.</title>
        <authorList>
            <consortium name="US DOE Joint Genome Institute (JGI-PGF)"/>
            <person name="Walter F."/>
            <person name="Albersmeier A."/>
            <person name="Kalinowski J."/>
            <person name="Ruckert C."/>
        </authorList>
    </citation>
    <scope>NUCLEOTIDE SEQUENCE [LARGE SCALE GENOMIC DNA]</scope>
    <source>
        <strain evidence="3 4">NBRC 112785</strain>
    </source>
</reference>
<feature type="compositionally biased region" description="Polar residues" evidence="1">
    <location>
        <begin position="37"/>
        <end position="46"/>
    </location>
</feature>
<dbReference type="Pfam" id="PF09423">
    <property type="entry name" value="PhoD"/>
    <property type="match status" value="1"/>
</dbReference>
<dbReference type="Gene3D" id="3.60.21.70">
    <property type="entry name" value="PhoD-like phosphatase"/>
    <property type="match status" value="1"/>
</dbReference>
<dbReference type="PROSITE" id="PS51257">
    <property type="entry name" value="PROKAR_LIPOPROTEIN"/>
    <property type="match status" value="1"/>
</dbReference>